<dbReference type="GO" id="GO:0031146">
    <property type="term" value="P:SCF-dependent proteasomal ubiquitin-dependent protein catabolic process"/>
    <property type="evidence" value="ECO:0007669"/>
    <property type="project" value="TreeGrafter"/>
</dbReference>
<proteinExistence type="predicted"/>
<dbReference type="PANTHER" id="PTHR13318:SF190">
    <property type="entry name" value="PARTNER OF PAIRED, ISOFORM B"/>
    <property type="match status" value="1"/>
</dbReference>
<name>A0A7R9B1W5_TIMSH</name>
<evidence type="ECO:0000313" key="2">
    <source>
        <dbReference type="EMBL" id="CAD7263581.1"/>
    </source>
</evidence>
<dbReference type="SMART" id="SM00367">
    <property type="entry name" value="LRR_CC"/>
    <property type="match status" value="4"/>
</dbReference>
<dbReference type="GO" id="GO:0019005">
    <property type="term" value="C:SCF ubiquitin ligase complex"/>
    <property type="evidence" value="ECO:0007669"/>
    <property type="project" value="TreeGrafter"/>
</dbReference>
<sequence>MEALTLHHHNIEEVDLMFCWRLNDSCISNLMRSCCRLRLVNLSFIFALTDITLIVIGECCKLLEHLNIKGCWRVTDRGISAVATGCRFLKTLFIKECKFVTEHSLGIIRGRVYIDMPRQVTMDFFDFIAQMPSPPLPIMEYIE</sequence>
<organism evidence="2">
    <name type="scientific">Timema shepardi</name>
    <name type="common">Walking stick</name>
    <dbReference type="NCBI Taxonomy" id="629360"/>
    <lineage>
        <taxon>Eukaryota</taxon>
        <taxon>Metazoa</taxon>
        <taxon>Ecdysozoa</taxon>
        <taxon>Arthropoda</taxon>
        <taxon>Hexapoda</taxon>
        <taxon>Insecta</taxon>
        <taxon>Pterygota</taxon>
        <taxon>Neoptera</taxon>
        <taxon>Polyneoptera</taxon>
        <taxon>Phasmatodea</taxon>
        <taxon>Timematodea</taxon>
        <taxon>Timematoidea</taxon>
        <taxon>Timematidae</taxon>
        <taxon>Timema</taxon>
    </lineage>
</organism>
<dbReference type="InterPro" id="IPR032675">
    <property type="entry name" value="LRR_dom_sf"/>
</dbReference>
<feature type="domain" description="F-box/LRR-repeat protein 15-like leucin rich repeat" evidence="1">
    <location>
        <begin position="9"/>
        <end position="105"/>
    </location>
</feature>
<dbReference type="InterPro" id="IPR057207">
    <property type="entry name" value="FBXL15_LRR"/>
</dbReference>
<dbReference type="EMBL" id="OC003680">
    <property type="protein sequence ID" value="CAD7263581.1"/>
    <property type="molecule type" value="Genomic_DNA"/>
</dbReference>
<dbReference type="PANTHER" id="PTHR13318">
    <property type="entry name" value="PARTNER OF PAIRED, ISOFORM B-RELATED"/>
    <property type="match status" value="1"/>
</dbReference>
<dbReference type="SUPFAM" id="SSF52047">
    <property type="entry name" value="RNI-like"/>
    <property type="match status" value="1"/>
</dbReference>
<dbReference type="InterPro" id="IPR006553">
    <property type="entry name" value="Leu-rich_rpt_Cys-con_subtyp"/>
</dbReference>
<protein>
    <recommendedName>
        <fullName evidence="1">F-box/LRR-repeat protein 15-like leucin rich repeat domain-containing protein</fullName>
    </recommendedName>
</protein>
<reference evidence="2" key="1">
    <citation type="submission" date="2020-11" db="EMBL/GenBank/DDBJ databases">
        <authorList>
            <person name="Tran Van P."/>
        </authorList>
    </citation>
    <scope>NUCLEOTIDE SEQUENCE</scope>
</reference>
<dbReference type="Gene3D" id="3.80.10.10">
    <property type="entry name" value="Ribonuclease Inhibitor"/>
    <property type="match status" value="1"/>
</dbReference>
<dbReference type="Pfam" id="PF25372">
    <property type="entry name" value="DUF7885"/>
    <property type="match status" value="1"/>
</dbReference>
<dbReference type="AlphaFoldDB" id="A0A7R9B1W5"/>
<accession>A0A7R9B1W5</accession>
<evidence type="ECO:0000259" key="1">
    <source>
        <dbReference type="Pfam" id="PF25372"/>
    </source>
</evidence>
<gene>
    <name evidence="2" type="ORF">TSIB3V08_LOCUS7656</name>
</gene>